<dbReference type="Gene3D" id="3.30.465.10">
    <property type="match status" value="1"/>
</dbReference>
<dbReference type="InterPro" id="IPR036318">
    <property type="entry name" value="FAD-bd_PCMH-like_sf"/>
</dbReference>
<keyword evidence="8" id="KW-1185">Reference proteome</keyword>
<dbReference type="AlphaFoldDB" id="A0A139HW27"/>
<sequence>MFSRMAASSELLVAELRLSLSEAAKLALPGSEDFDASNNRYTQYGRPVCMSILPREYVLIALQTYSIVVVPACEQDVVEVVKFCARKNIPFAPRSGHHCVSTSMRHLQNGLLIDMRSLNDAKVNLGGGGGGGAKEVTVGGGILTDDFVSFLQNNNLEVNVGSCPTTGLIGVAFGAGLGRLQGHYGYLNDNLISCRLVLADGNVVVVSKEIHPDLFWAIRGAGHNFGVCTEATFRVYPQAHGGIHFSWDLEYSLEQSEDVLRTLNDVHSRMPPDLAIFLLWRRVSTGERKNLILVNLVWSGIEEEAEPWIQEFERLKPVIHGGKVTTSWHDLPWETYGGQNKILSKPGVWQFRPWKMMSAVSVKHFDLETTKAFFEDIKSMNEQWAGKGFFGAMFECLPNHKTRELPDNETAFPWRHGTNHFLMMTATPLNLDDREHFEVWLDTWKQKFVEVSGYGRLQQYVNYGNTTCTTEDPPEAMYGYEPWRLEKLRALKRKYDPNNGFRHYQPFM</sequence>
<dbReference type="SUPFAM" id="SSF55103">
    <property type="entry name" value="FAD-linked oxidases, C-terminal domain"/>
    <property type="match status" value="1"/>
</dbReference>
<accession>A0A139HW27</accession>
<name>A0A139HW27_9PEZI</name>
<dbReference type="InterPro" id="IPR012951">
    <property type="entry name" value="BBE"/>
</dbReference>
<keyword evidence="3" id="KW-0285">Flavoprotein</keyword>
<evidence type="ECO:0000313" key="7">
    <source>
        <dbReference type="EMBL" id="KXT06685.1"/>
    </source>
</evidence>
<dbReference type="PROSITE" id="PS51387">
    <property type="entry name" value="FAD_PCMH"/>
    <property type="match status" value="1"/>
</dbReference>
<dbReference type="InterPro" id="IPR016166">
    <property type="entry name" value="FAD-bd_PCMH"/>
</dbReference>
<dbReference type="Pfam" id="PF01565">
    <property type="entry name" value="FAD_binding_4"/>
    <property type="match status" value="1"/>
</dbReference>
<dbReference type="InterPro" id="IPR006094">
    <property type="entry name" value="Oxid_FAD_bind_N"/>
</dbReference>
<comment type="similarity">
    <text evidence="2">Belongs to the oxygen-dependent FAD-linked oxidoreductase family.</text>
</comment>
<evidence type="ECO:0000256" key="5">
    <source>
        <dbReference type="ARBA" id="ARBA00023002"/>
    </source>
</evidence>
<dbReference type="Pfam" id="PF08031">
    <property type="entry name" value="BBE"/>
    <property type="match status" value="1"/>
</dbReference>
<evidence type="ECO:0000256" key="4">
    <source>
        <dbReference type="ARBA" id="ARBA00022827"/>
    </source>
</evidence>
<dbReference type="InterPro" id="IPR016169">
    <property type="entry name" value="FAD-bd_PCMH_sub2"/>
</dbReference>
<gene>
    <name evidence="7" type="ORF">AC578_8550</name>
</gene>
<dbReference type="InterPro" id="IPR050416">
    <property type="entry name" value="FAD-linked_Oxidoreductase"/>
</dbReference>
<reference evidence="7 8" key="1">
    <citation type="submission" date="2015-07" db="EMBL/GenBank/DDBJ databases">
        <title>Comparative genomics of the Sigatoka disease complex on banana suggests a link between parallel evolutionary changes in Pseudocercospora fijiensis and Pseudocercospora eumusae and increased virulence on the banana host.</title>
        <authorList>
            <person name="Chang T.-C."/>
            <person name="Salvucci A."/>
            <person name="Crous P.W."/>
            <person name="Stergiopoulos I."/>
        </authorList>
    </citation>
    <scope>NUCLEOTIDE SEQUENCE [LARGE SCALE GENOMIC DNA]</scope>
    <source>
        <strain evidence="7 8">CBS 114824</strain>
    </source>
</reference>
<organism evidence="7 8">
    <name type="scientific">Pseudocercospora eumusae</name>
    <dbReference type="NCBI Taxonomy" id="321146"/>
    <lineage>
        <taxon>Eukaryota</taxon>
        <taxon>Fungi</taxon>
        <taxon>Dikarya</taxon>
        <taxon>Ascomycota</taxon>
        <taxon>Pezizomycotina</taxon>
        <taxon>Dothideomycetes</taxon>
        <taxon>Dothideomycetidae</taxon>
        <taxon>Mycosphaerellales</taxon>
        <taxon>Mycosphaerellaceae</taxon>
        <taxon>Pseudocercospora</taxon>
    </lineage>
</organism>
<evidence type="ECO:0000256" key="3">
    <source>
        <dbReference type="ARBA" id="ARBA00022630"/>
    </source>
</evidence>
<comment type="caution">
    <text evidence="7">The sequence shown here is derived from an EMBL/GenBank/DDBJ whole genome shotgun (WGS) entry which is preliminary data.</text>
</comment>
<dbReference type="Gene3D" id="3.40.462.20">
    <property type="match status" value="1"/>
</dbReference>
<dbReference type="GO" id="GO:0016491">
    <property type="term" value="F:oxidoreductase activity"/>
    <property type="evidence" value="ECO:0007669"/>
    <property type="project" value="UniProtKB-KW"/>
</dbReference>
<evidence type="ECO:0000256" key="1">
    <source>
        <dbReference type="ARBA" id="ARBA00001974"/>
    </source>
</evidence>
<evidence type="ECO:0000259" key="6">
    <source>
        <dbReference type="PROSITE" id="PS51387"/>
    </source>
</evidence>
<dbReference type="PANTHER" id="PTHR42973:SF9">
    <property type="entry name" value="FAD-BINDING PCMH-TYPE DOMAIN-CONTAINING PROTEIN-RELATED"/>
    <property type="match status" value="1"/>
</dbReference>
<evidence type="ECO:0000256" key="2">
    <source>
        <dbReference type="ARBA" id="ARBA00005466"/>
    </source>
</evidence>
<feature type="domain" description="FAD-binding PCMH-type" evidence="6">
    <location>
        <begin position="60"/>
        <end position="238"/>
    </location>
</feature>
<dbReference type="PANTHER" id="PTHR42973">
    <property type="entry name" value="BINDING OXIDOREDUCTASE, PUTATIVE (AFU_ORTHOLOGUE AFUA_1G17690)-RELATED"/>
    <property type="match status" value="1"/>
</dbReference>
<keyword evidence="5" id="KW-0560">Oxidoreductase</keyword>
<dbReference type="EMBL" id="LFZN01000005">
    <property type="protein sequence ID" value="KXT06685.1"/>
    <property type="molecule type" value="Genomic_DNA"/>
</dbReference>
<dbReference type="STRING" id="321146.A0A139HW27"/>
<evidence type="ECO:0000313" key="8">
    <source>
        <dbReference type="Proteomes" id="UP000070133"/>
    </source>
</evidence>
<keyword evidence="4" id="KW-0274">FAD</keyword>
<dbReference type="SUPFAM" id="SSF56176">
    <property type="entry name" value="FAD-binding/transporter-associated domain-like"/>
    <property type="match status" value="1"/>
</dbReference>
<dbReference type="Proteomes" id="UP000070133">
    <property type="component" value="Unassembled WGS sequence"/>
</dbReference>
<protein>
    <recommendedName>
        <fullName evidence="6">FAD-binding PCMH-type domain-containing protein</fullName>
    </recommendedName>
</protein>
<dbReference type="OrthoDB" id="9996127at2759"/>
<dbReference type="GO" id="GO:0071949">
    <property type="term" value="F:FAD binding"/>
    <property type="evidence" value="ECO:0007669"/>
    <property type="project" value="InterPro"/>
</dbReference>
<comment type="cofactor">
    <cofactor evidence="1">
        <name>FAD</name>
        <dbReference type="ChEBI" id="CHEBI:57692"/>
    </cofactor>
</comment>
<proteinExistence type="inferred from homology"/>
<dbReference type="InterPro" id="IPR016164">
    <property type="entry name" value="FAD-linked_Oxase-like_C"/>
</dbReference>